<feature type="compositionally biased region" description="Pro residues" evidence="5">
    <location>
        <begin position="1409"/>
        <end position="1419"/>
    </location>
</feature>
<dbReference type="RefSeq" id="XP_025600792.1">
    <property type="nucleotide sequence ID" value="XM_025740476.1"/>
</dbReference>
<feature type="region of interest" description="Disordered" evidence="5">
    <location>
        <begin position="665"/>
        <end position="687"/>
    </location>
</feature>
<dbReference type="OrthoDB" id="1893551at2759"/>
<gene>
    <name evidence="7" type="ORF">FA09DRAFT_304687</name>
</gene>
<dbReference type="Gene3D" id="3.30.710.10">
    <property type="entry name" value="Potassium Channel Kv1.1, Chain A"/>
    <property type="match status" value="2"/>
</dbReference>
<feature type="coiled-coil region" evidence="4">
    <location>
        <begin position="1464"/>
        <end position="1507"/>
    </location>
</feature>
<dbReference type="SUPFAM" id="SSF54695">
    <property type="entry name" value="POZ domain"/>
    <property type="match status" value="2"/>
</dbReference>
<dbReference type="InterPro" id="IPR011333">
    <property type="entry name" value="SKP1/BTB/POZ_sf"/>
</dbReference>
<feature type="repeat" description="RCC1" evidence="3">
    <location>
        <begin position="176"/>
        <end position="242"/>
    </location>
</feature>
<keyword evidence="1" id="KW-0677">Repeat</keyword>
<dbReference type="PROSITE" id="PS50088">
    <property type="entry name" value="ANK_REPEAT"/>
    <property type="match status" value="1"/>
</dbReference>
<dbReference type="SMART" id="SM00225">
    <property type="entry name" value="BTB"/>
    <property type="match status" value="2"/>
</dbReference>
<evidence type="ECO:0000313" key="8">
    <source>
        <dbReference type="Proteomes" id="UP000245946"/>
    </source>
</evidence>
<feature type="compositionally biased region" description="Low complexity" evidence="5">
    <location>
        <begin position="1568"/>
        <end position="1584"/>
    </location>
</feature>
<feature type="region of interest" description="Disordered" evidence="5">
    <location>
        <begin position="1088"/>
        <end position="1129"/>
    </location>
</feature>
<evidence type="ECO:0000256" key="5">
    <source>
        <dbReference type="SAM" id="MobiDB-lite"/>
    </source>
</evidence>
<name>A0A316ZJQ1_9BASI</name>
<dbReference type="Gene3D" id="2.130.10.30">
    <property type="entry name" value="Regulator of chromosome condensation 1/beta-lactamase-inhibitor protein II"/>
    <property type="match status" value="2"/>
</dbReference>
<dbReference type="Pfam" id="PF13540">
    <property type="entry name" value="RCC1_2"/>
    <property type="match status" value="1"/>
</dbReference>
<dbReference type="Pfam" id="PF00651">
    <property type="entry name" value="BTB"/>
    <property type="match status" value="2"/>
</dbReference>
<feature type="compositionally biased region" description="Polar residues" evidence="5">
    <location>
        <begin position="1300"/>
        <end position="1310"/>
    </location>
</feature>
<evidence type="ECO:0000256" key="2">
    <source>
        <dbReference type="PROSITE-ProRule" id="PRU00023"/>
    </source>
</evidence>
<accession>A0A316ZJQ1</accession>
<evidence type="ECO:0000259" key="6">
    <source>
        <dbReference type="PROSITE" id="PS50097"/>
    </source>
</evidence>
<feature type="domain" description="BTB" evidence="6">
    <location>
        <begin position="724"/>
        <end position="798"/>
    </location>
</feature>
<feature type="domain" description="BTB" evidence="6">
    <location>
        <begin position="877"/>
        <end position="941"/>
    </location>
</feature>
<feature type="compositionally biased region" description="Acidic residues" evidence="5">
    <location>
        <begin position="670"/>
        <end position="681"/>
    </location>
</feature>
<keyword evidence="2" id="KW-0040">ANK repeat</keyword>
<feature type="region of interest" description="Disordered" evidence="5">
    <location>
        <begin position="23"/>
        <end position="57"/>
    </location>
</feature>
<proteinExistence type="predicted"/>
<dbReference type="PROSITE" id="PS50012">
    <property type="entry name" value="RCC1_3"/>
    <property type="match status" value="1"/>
</dbReference>
<organism evidence="7 8">
    <name type="scientific">Tilletiopsis washingtonensis</name>
    <dbReference type="NCBI Taxonomy" id="58919"/>
    <lineage>
        <taxon>Eukaryota</taxon>
        <taxon>Fungi</taxon>
        <taxon>Dikarya</taxon>
        <taxon>Basidiomycota</taxon>
        <taxon>Ustilaginomycotina</taxon>
        <taxon>Exobasidiomycetes</taxon>
        <taxon>Entylomatales</taxon>
        <taxon>Entylomatales incertae sedis</taxon>
        <taxon>Tilletiopsis</taxon>
    </lineage>
</organism>
<evidence type="ECO:0000256" key="1">
    <source>
        <dbReference type="ARBA" id="ARBA00022737"/>
    </source>
</evidence>
<dbReference type="Pfam" id="PF00023">
    <property type="entry name" value="Ank"/>
    <property type="match status" value="1"/>
</dbReference>
<dbReference type="InterPro" id="IPR036770">
    <property type="entry name" value="Ankyrin_rpt-contain_sf"/>
</dbReference>
<feature type="region of interest" description="Disordered" evidence="5">
    <location>
        <begin position="1521"/>
        <end position="1647"/>
    </location>
</feature>
<dbReference type="PANTHER" id="PTHR22872">
    <property type="entry name" value="BTK-BINDING PROTEIN-RELATED"/>
    <property type="match status" value="1"/>
</dbReference>
<dbReference type="InterPro" id="IPR000210">
    <property type="entry name" value="BTB/POZ_dom"/>
</dbReference>
<sequence>MAPTLLDCWACRDLQRFRAVLKGHQQQGPVGPSPRSPPHRSFSAGGPAHGGPCPPAEVNRRDHLGRTVLHLIASSTEGASVDWLTAILAHPSTNVNLGDGENGWTPLHRALYHGNLLTAQLLLRRATGSGPADYRLKDLEGLTPFDLYNATVAGSAPSHPDTLLPSALQVPALAAGELYAWGANRNYSLGFGDGADRVLPDRSRIEAVEVEGVLRPAGQRYDRVGVRDVAMSKFATFVLTDESSANVRCAGISGHGRIGRAPQTQTKLEPLRDFHETACAIAVGLDHTCIVTTTGALLTFGHNKFQQLGYVLEHGQGIVASSSAAKGTGGAASATFGAPASQGPSSADLDVQISPRRVAGVLKREHVLGAAAGKLHSAAFTSEALFTWGTNAGQLGYDRAASPVQITPRKVSAVTAAQAIRQVAVTDFATACLLASGDVLVLHNDTHFIIRFPQPGFSSDMSVFRPRQARPKPLIKKLVSGSSNVMAAVSDMGDVFTFSLGHPSEYASSAAGGSGGATSAASASRQTGVKPQLIWSVRKNKKVGAAEDVALGAGSDIILTTESGHVFVRSRPAENSNASGGQGAGKGKAGWKAVPLLQRVVKVAANESGGFAAIKTDAELHDIKARGRSLEDDLQDLLQHLKAASHAGATSAEEQRSITAEVAQLRAEPDADSDSDSESEAGESSAERYVRMAQLIGEAVRRFQPDGGAPRFSKESVLSPPFGVDLFIVAGGRYLPAHRVIVAARVPALAKVLQQTGKTAAPPGVAVRHGGGATTLELPRCSFPTACFLLHYLYTDDLPAVWLSIGYRVEAQYKASKIDRTQVRSQLQALAELLDLSALSSSLVSPVPRPPDQTLRPNMRTLFASAVDVDASLSPLHDVKLRFADRTVPAHAAILRRSPFFAALLQPDWTFARWEQGIITVDMSHMEWRVARIVLEHLYTDAGAELFVGTDAGCKLDAWLDFVTEVLAAANELLLDKLKLVCSSLLRRRVLPTNVASLLSNAEFFHALPLKEATMDYISRTMETLLEGGMLDELELKLVRDLTRLVRRKQDERMHRTPNADYLAALVLKHQEYFESLDIPPPSLNLVSQRFGRRPPRSPSWRPQDASTPARRVRSSMSPGTSPEVRATGLPAAAQNDAGLFSMDEDEAASPGLAAALAVSRAMMQPSNLSLGPSRASTPGSTPWRSRTVEADKSVLSVSPKAAPAARPPGVDLRSIMASEQARRPSSGLVPSVAGNGSLPASAAPSGTATPVKQPPGSDAVPLSLTAKLSQRDRKKQQQQLALQQQPQSGASGASPQAGTPKTWSPTLSPFNDRKPSVSGASPWAAISKAQTPGSQPVPAMDLDSSSPLPGAASSSRGRAPSVARTVSDTAPAAGLPALGPTITPQRGVRPPSRRNGSEVAWATSTPSFTPPAVAPPAGPAFFSSSPSPSPAARAQRSASSQMPATSPPVSTPGPAPRSFAAIQAEEQQRLENAAAAQANAKKKSFAQLIEEDRLEAERREQAEREKEAFEAWFEEEARRLRIEEGGSPAPASGNAPKRGGAKGGKAKANKEQPPRGPKQRGGKTNDAEATGAASAAGTPDGPSDAPPREGAGRGKGRGRGGKARGGTPNEAGAKAAPAPPPSRAHLDPSAPAFAPPPASPAPPTRS</sequence>
<reference evidence="7 8" key="1">
    <citation type="journal article" date="2018" name="Mol. Biol. Evol.">
        <title>Broad Genomic Sampling Reveals a Smut Pathogenic Ancestry of the Fungal Clade Ustilaginomycotina.</title>
        <authorList>
            <person name="Kijpornyongpan T."/>
            <person name="Mondo S.J."/>
            <person name="Barry K."/>
            <person name="Sandor L."/>
            <person name="Lee J."/>
            <person name="Lipzen A."/>
            <person name="Pangilinan J."/>
            <person name="LaButti K."/>
            <person name="Hainaut M."/>
            <person name="Henrissat B."/>
            <person name="Grigoriev I.V."/>
            <person name="Spatafora J.W."/>
            <person name="Aime M.C."/>
        </authorList>
    </citation>
    <scope>NUCLEOTIDE SEQUENCE [LARGE SCALE GENOMIC DNA]</scope>
    <source>
        <strain evidence="7 8">MCA 4186</strain>
    </source>
</reference>
<feature type="region of interest" description="Disordered" evidence="5">
    <location>
        <begin position="1167"/>
        <end position="1187"/>
    </location>
</feature>
<dbReference type="PROSITE" id="PS50297">
    <property type="entry name" value="ANK_REP_REGION"/>
    <property type="match status" value="1"/>
</dbReference>
<evidence type="ECO:0000256" key="4">
    <source>
        <dbReference type="SAM" id="Coils"/>
    </source>
</evidence>
<dbReference type="STRING" id="58919.A0A316ZJQ1"/>
<dbReference type="SUPFAM" id="SSF48403">
    <property type="entry name" value="Ankyrin repeat"/>
    <property type="match status" value="1"/>
</dbReference>
<dbReference type="PANTHER" id="PTHR22872:SF2">
    <property type="entry name" value="INHIBITOR OF BRUTON TYROSINE KINASE"/>
    <property type="match status" value="1"/>
</dbReference>
<feature type="compositionally biased region" description="Low complexity" evidence="5">
    <location>
        <begin position="1345"/>
        <end position="1381"/>
    </location>
</feature>
<evidence type="ECO:0000256" key="3">
    <source>
        <dbReference type="PROSITE-ProRule" id="PRU00235"/>
    </source>
</evidence>
<feature type="repeat" description="ANK" evidence="2">
    <location>
        <begin position="102"/>
        <end position="134"/>
    </location>
</feature>
<keyword evidence="4" id="KW-0175">Coiled coil</keyword>
<dbReference type="EMBL" id="KZ819285">
    <property type="protein sequence ID" value="PWO00514.1"/>
    <property type="molecule type" value="Genomic_DNA"/>
</dbReference>
<dbReference type="CDD" id="cd18186">
    <property type="entry name" value="BTB_POZ_ZBTB_KLHL-like"/>
    <property type="match status" value="1"/>
</dbReference>
<feature type="region of interest" description="Disordered" evidence="5">
    <location>
        <begin position="1219"/>
        <end position="1463"/>
    </location>
</feature>
<dbReference type="Proteomes" id="UP000245946">
    <property type="component" value="Unassembled WGS sequence"/>
</dbReference>
<dbReference type="InterPro" id="IPR002110">
    <property type="entry name" value="Ankyrin_rpt"/>
</dbReference>
<protein>
    <recommendedName>
        <fullName evidence="6">BTB domain-containing protein</fullName>
    </recommendedName>
</protein>
<evidence type="ECO:0000313" key="7">
    <source>
        <dbReference type="EMBL" id="PWO00514.1"/>
    </source>
</evidence>
<feature type="compositionally biased region" description="Low complexity" evidence="5">
    <location>
        <begin position="1606"/>
        <end position="1617"/>
    </location>
</feature>
<dbReference type="InterPro" id="IPR000408">
    <property type="entry name" value="Reg_chr_condens"/>
</dbReference>
<dbReference type="GeneID" id="37268022"/>
<dbReference type="Gene3D" id="1.25.40.20">
    <property type="entry name" value="Ankyrin repeat-containing domain"/>
    <property type="match status" value="1"/>
</dbReference>
<dbReference type="InterPro" id="IPR051625">
    <property type="entry name" value="Signaling_Regulatory_Domain"/>
</dbReference>
<keyword evidence="8" id="KW-1185">Reference proteome</keyword>
<feature type="compositionally biased region" description="Low complexity" evidence="5">
    <location>
        <begin position="1420"/>
        <end position="1445"/>
    </location>
</feature>
<dbReference type="InterPro" id="IPR009091">
    <property type="entry name" value="RCC1/BLIP-II"/>
</dbReference>
<feature type="region of interest" description="Disordered" evidence="5">
    <location>
        <begin position="1192"/>
        <end position="1211"/>
    </location>
</feature>
<feature type="compositionally biased region" description="Pro residues" evidence="5">
    <location>
        <begin position="1446"/>
        <end position="1456"/>
    </location>
</feature>
<feature type="compositionally biased region" description="Low complexity" evidence="5">
    <location>
        <begin position="1278"/>
        <end position="1299"/>
    </location>
</feature>
<dbReference type="SUPFAM" id="SSF50985">
    <property type="entry name" value="RCC1/BLIP-II"/>
    <property type="match status" value="1"/>
</dbReference>
<feature type="compositionally biased region" description="Low complexity" evidence="5">
    <location>
        <begin position="1234"/>
        <end position="1251"/>
    </location>
</feature>
<feature type="compositionally biased region" description="Pro residues" evidence="5">
    <location>
        <begin position="1634"/>
        <end position="1647"/>
    </location>
</feature>
<feature type="compositionally biased region" description="Polar residues" evidence="5">
    <location>
        <begin position="1167"/>
        <end position="1185"/>
    </location>
</feature>
<dbReference type="PROSITE" id="PS50097">
    <property type="entry name" value="BTB"/>
    <property type="match status" value="2"/>
</dbReference>